<name>I3VIM1_9BACT</name>
<proteinExistence type="predicted"/>
<accession>I3VIM1</accession>
<dbReference type="EMBL" id="JQ970528">
    <property type="protein sequence ID" value="AFK79227.1"/>
    <property type="molecule type" value="Genomic_DNA"/>
</dbReference>
<dbReference type="CDD" id="cd00657">
    <property type="entry name" value="Ferritin_like"/>
    <property type="match status" value="1"/>
</dbReference>
<reference evidence="1" key="1">
    <citation type="submission" date="2012-04" db="EMBL/GenBank/DDBJ databases">
        <title>Characterization of mineral phosphate solubilization trait from soil metagenome.</title>
        <authorList>
            <person name="Chhabra S."/>
            <person name="Brazil D."/>
            <person name="Morrissey J."/>
            <person name="Burke J."/>
            <person name="O'Gara F."/>
            <person name="Dowling D."/>
        </authorList>
    </citation>
    <scope>NUCLEOTIDE SEQUENCE</scope>
</reference>
<dbReference type="AlphaFoldDB" id="I3VIM1"/>
<dbReference type="InterPro" id="IPR009078">
    <property type="entry name" value="Ferritin-like_SF"/>
</dbReference>
<dbReference type="SUPFAM" id="SSF47240">
    <property type="entry name" value="Ferritin-like"/>
    <property type="match status" value="1"/>
</dbReference>
<evidence type="ECO:0008006" key="2">
    <source>
        <dbReference type="Google" id="ProtNLM"/>
    </source>
</evidence>
<dbReference type="InterPro" id="IPR012347">
    <property type="entry name" value="Ferritin-like"/>
</dbReference>
<protein>
    <recommendedName>
        <fullName evidence="2">Ferritin/DPS protein domain-containing protein</fullName>
    </recommendedName>
</protein>
<dbReference type="Gene3D" id="1.20.1260.10">
    <property type="match status" value="1"/>
</dbReference>
<sequence>MATADFEARQLLKAYRKGLISDDLFEAQMRELQTGKGKYTVNGKSHASEKEMIVALLDEYRCAENFASEYLGSWNEVSNEECVKGGLRVIQRREAYHAKLLEDRLRELGGAPQCTVSTEQRSKEMGVYASKDKTDAQKLQYVADQITDLPKALSFITNVIDQIQEDQQTKELLRSLVQDEESSAKWLMEACQLMNGAKAAA</sequence>
<organism evidence="1">
    <name type="scientific">uncultured bacterium F41-01</name>
    <dbReference type="NCBI Taxonomy" id="1191437"/>
    <lineage>
        <taxon>Bacteria</taxon>
        <taxon>environmental samples</taxon>
    </lineage>
</organism>
<evidence type="ECO:0000313" key="1">
    <source>
        <dbReference type="EMBL" id="AFK79227.1"/>
    </source>
</evidence>